<dbReference type="SUPFAM" id="SSF57256">
    <property type="entry name" value="Elafin-like"/>
    <property type="match status" value="2"/>
</dbReference>
<dbReference type="SMART" id="SM00131">
    <property type="entry name" value="KU"/>
    <property type="match status" value="1"/>
</dbReference>
<proteinExistence type="predicted"/>
<dbReference type="InterPro" id="IPR036857">
    <property type="entry name" value="Thyroglobulin_1_sf"/>
</dbReference>
<keyword evidence="2" id="KW-0964">Secreted</keyword>
<evidence type="ECO:0000256" key="1">
    <source>
        <dbReference type="ARBA" id="ARBA00004613"/>
    </source>
</evidence>
<dbReference type="InterPro" id="IPR000716">
    <property type="entry name" value="Thyroglobulin_1"/>
</dbReference>
<dbReference type="Gene3D" id="4.10.800.10">
    <property type="entry name" value="Thyroglobulin type-1"/>
    <property type="match status" value="6"/>
</dbReference>
<evidence type="ECO:0000313" key="12">
    <source>
        <dbReference type="EMBL" id="CAD7393135.1"/>
    </source>
</evidence>
<dbReference type="Pfam" id="PF00086">
    <property type="entry name" value="Thyroglobulin_1"/>
    <property type="match status" value="6"/>
</dbReference>
<dbReference type="PANTHER" id="PTHR12352">
    <property type="entry name" value="SECRETED MODULAR CALCIUM-BINDING PROTEIN"/>
    <property type="match status" value="1"/>
</dbReference>
<feature type="disulfide bond" evidence="5">
    <location>
        <begin position="1172"/>
        <end position="1179"/>
    </location>
</feature>
<comment type="caution">
    <text evidence="5">Lacks conserved residue(s) required for the propagation of feature annotation.</text>
</comment>
<keyword evidence="7" id="KW-0732">Signal</keyword>
<feature type="domain" description="WAP" evidence="11">
    <location>
        <begin position="838"/>
        <end position="885"/>
    </location>
</feature>
<dbReference type="InterPro" id="IPR004094">
    <property type="entry name" value="Antistasin-like"/>
</dbReference>
<name>A0A7R9CB08_TIMCR</name>
<keyword evidence="6" id="KW-1133">Transmembrane helix</keyword>
<protein>
    <submittedName>
        <fullName evidence="12">Uncharacterized protein</fullName>
    </submittedName>
</protein>
<feature type="domain" description="Thyroglobulin type-1" evidence="9">
    <location>
        <begin position="1235"/>
        <end position="1301"/>
    </location>
</feature>
<keyword evidence="6" id="KW-0812">Transmembrane</keyword>
<dbReference type="Pfam" id="PF00095">
    <property type="entry name" value="WAP"/>
    <property type="match status" value="4"/>
</dbReference>
<evidence type="ECO:0000256" key="2">
    <source>
        <dbReference type="ARBA" id="ARBA00022525"/>
    </source>
</evidence>
<dbReference type="CDD" id="cd00191">
    <property type="entry name" value="TY"/>
    <property type="match status" value="6"/>
</dbReference>
<evidence type="ECO:0000256" key="6">
    <source>
        <dbReference type="SAM" id="Phobius"/>
    </source>
</evidence>
<dbReference type="Pfam" id="PF14625">
    <property type="entry name" value="Lustrin_cystein"/>
    <property type="match status" value="3"/>
</dbReference>
<dbReference type="Gene3D" id="4.10.75.10">
    <property type="entry name" value="Elafin-like"/>
    <property type="match status" value="4"/>
</dbReference>
<dbReference type="EMBL" id="OC316651">
    <property type="protein sequence ID" value="CAD7393135.1"/>
    <property type="molecule type" value="Genomic_DNA"/>
</dbReference>
<dbReference type="PRINTS" id="PR00759">
    <property type="entry name" value="BASICPTASE"/>
</dbReference>
<dbReference type="PROSITE" id="PS51162">
    <property type="entry name" value="THYROGLOBULIN_1_2"/>
    <property type="match status" value="6"/>
</dbReference>
<feature type="domain" description="Antistasin-like" evidence="10">
    <location>
        <begin position="284"/>
        <end position="309"/>
    </location>
</feature>
<dbReference type="Pfam" id="PF02822">
    <property type="entry name" value="Antistasin"/>
    <property type="match status" value="3"/>
</dbReference>
<dbReference type="GO" id="GO:0005615">
    <property type="term" value="C:extracellular space"/>
    <property type="evidence" value="ECO:0007669"/>
    <property type="project" value="TreeGrafter"/>
</dbReference>
<feature type="disulfide bond" evidence="5">
    <location>
        <begin position="488"/>
        <end position="495"/>
    </location>
</feature>
<feature type="domain" description="Antistasin-like" evidence="10">
    <location>
        <begin position="964"/>
        <end position="989"/>
    </location>
</feature>
<evidence type="ECO:0000259" key="10">
    <source>
        <dbReference type="PROSITE" id="PS51252"/>
    </source>
</evidence>
<dbReference type="GO" id="GO:0004867">
    <property type="term" value="F:serine-type endopeptidase inhibitor activity"/>
    <property type="evidence" value="ECO:0007669"/>
    <property type="project" value="InterPro"/>
</dbReference>
<evidence type="ECO:0000256" key="3">
    <source>
        <dbReference type="ARBA" id="ARBA00022737"/>
    </source>
</evidence>
<reference evidence="12" key="1">
    <citation type="submission" date="2020-11" db="EMBL/GenBank/DDBJ databases">
        <authorList>
            <person name="Tran Van P."/>
        </authorList>
    </citation>
    <scope>NUCLEOTIDE SEQUENCE</scope>
</reference>
<dbReference type="InterPro" id="IPR002223">
    <property type="entry name" value="Kunitz_BPTI"/>
</dbReference>
<evidence type="ECO:0000259" key="11">
    <source>
        <dbReference type="PROSITE" id="PS51390"/>
    </source>
</evidence>
<feature type="domain" description="WAP" evidence="11">
    <location>
        <begin position="401"/>
        <end position="447"/>
    </location>
</feature>
<dbReference type="SMART" id="SM00289">
    <property type="entry name" value="WR1"/>
    <property type="match status" value="3"/>
</dbReference>
<gene>
    <name evidence="12" type="ORF">TCEB3V08_LOCUS1133</name>
</gene>
<evidence type="ECO:0000256" key="4">
    <source>
        <dbReference type="ARBA" id="ARBA00023157"/>
    </source>
</evidence>
<feature type="domain" description="WAP" evidence="11">
    <location>
        <begin position="644"/>
        <end position="691"/>
    </location>
</feature>
<dbReference type="InterPro" id="IPR011061">
    <property type="entry name" value="Hirudin/antistatin"/>
</dbReference>
<evidence type="ECO:0000256" key="7">
    <source>
        <dbReference type="SAM" id="SignalP"/>
    </source>
</evidence>
<feature type="disulfide bond" evidence="5">
    <location>
        <begin position="928"/>
        <end position="935"/>
    </location>
</feature>
<dbReference type="PROSITE" id="PS51252">
    <property type="entry name" value="ANTISTASIN"/>
    <property type="match status" value="3"/>
</dbReference>
<dbReference type="SMART" id="SM00217">
    <property type="entry name" value="WAP"/>
    <property type="match status" value="4"/>
</dbReference>
<feature type="signal peptide" evidence="7">
    <location>
        <begin position="1"/>
        <end position="20"/>
    </location>
</feature>
<feature type="domain" description="Antistasin-like" evidence="10">
    <location>
        <begin position="530"/>
        <end position="555"/>
    </location>
</feature>
<dbReference type="PROSITE" id="PS00280">
    <property type="entry name" value="BPTI_KUNITZ_1"/>
    <property type="match status" value="1"/>
</dbReference>
<comment type="subcellular location">
    <subcellularLocation>
        <location evidence="1">Secreted</location>
    </subcellularLocation>
</comment>
<keyword evidence="4 5" id="KW-1015">Disulfide bond</keyword>
<feature type="disulfide bond" evidence="5">
    <location>
        <begin position="248"/>
        <end position="255"/>
    </location>
</feature>
<dbReference type="PANTHER" id="PTHR12352:SF31">
    <property type="entry name" value="PAPILIN-LIKE PROTEIN"/>
    <property type="match status" value="1"/>
</dbReference>
<dbReference type="CDD" id="cd00109">
    <property type="entry name" value="Kunitz-type"/>
    <property type="match status" value="1"/>
</dbReference>
<sequence length="1541" mass="168838">MLAASRCQLLCALMAALVSSDPRDSYQGWTGRFQVAPETVTRGEFIGFKQPQGQLPGVDCGPSTDSQLVANKLALTTYCICSGPSTDSQLVANKLALTTYCICSGPSTDSKLVANKVAMPAYWTVTPQTDGVHAVTVFFLQLLMSHRRSSLQGGAGFVRPERSGRCPALEEWGVCPVPANRCLSDEECGCREKCCATACGPACVKSLFTGCEQVQMEATRQARALGPDGTAVRIPRCNSLGDFDEVQCNAKGSLCWCVDKAGFELEGTRVSERALVNCSNPRTCGGAQCRMLCPHGFALQEDGCPKCECRDPCSEVKCLGSMRCEVEDVACASQPCPPVPKCKRGRSLENICPTGSPLTITDSDRPFLCGTAPGRPNCPPLFSCFVQSGHDYGVCCPSSFELQKPGSCPAKSATDECGMSCEHDLECSSMQKCCTTDNCGKHCTQPQNVTVCLQQKMLAELLVMNEKEGKGYVPQCSALTGEFEPRQCSRNGLVCWCVDIKGNKQPGSMGPMKAVICPEERQMGRSASVCDTNLCAQMCEYGFKVDSQGCPTCECDDPCQGFHCGPEEQCVALRDDTCTDFLCPTLPVCRANPCKSGPLKDPLTGELVTCTETQTTCAAGHTCSQGFCCADDEDNGINERQDAALSKSGECPVEVIESCGDAIECETDEDCPGDMKCCLTEECGGVCAGPVSEERPPSMCEYLRDFPTKMEGTRDGMRLAIPTPSCHKNGSYEYTQCVEVDGRKECWCVDGYGTEIPDTRSAGAISLNCIALRQQLDCLDVSCRLGCDYGFVLDPQSRCPQCECRNPCEVANCEEGSECQIVEVNCQDDYCPPVPACLPKKSGQCPYLIPVRSGSCDFECKSDLNCNSTAKCCSNGCGTLCVEPVIMTACQHQRAILQHKAHEMGIPARQMYTPQCNNHDGSFELVQCHPQTRQCWCVDQSGEEVPGTRAPPDVQPSCKAPVECPLVKCSVNCEHGYQLDSQGCRTCSCKDPCKELSCREDGESCRLVEVACVDQPCPPIPMCLPHRENPCQGGHPLLHPGSNDVVQCGPTETTCPSSHKCHLSPLGEYAVCCPKPRDVCFEKRDEGPCNTNKTTRWFFNTDKNRCEEFQYGGCAGNQNNFVSEQICNAVCPVLSQCERLREKNQKMSERYKKATFLPRCDSETGRWLPVQCLDHVGVCWCSDKDGEPIKGTLTRNEQPVCNFRQARRRMHVDKTSFAMEELLKEVGLMEDPERKTRCQALRELMTATNSLYAVECDAQGRFAPTQCYPRDSEKFPECWCVDEAGNQLPNTTTFKKGAKICLPVPIEAVEVKLGFYNYHNKTTEKLLESELKSILQGLGAKLKNDLIEVEIMPDVIYVHFSIIGNNKVDAAYYLEEMVKSEKVYIKLGPYSPVIADITKSRFSQKLLEDTNNPMALADRVIALEHREVVSRSTISEVKPYQTAIIVLTTGSAFIICILILVIALYRRKMSSTGLEGSSLSRKSAELGDNFFQRASPVYVVSLPPKEHDTERFPRIGLVGSQHTFESFKSHNMEDKTEPGKV</sequence>
<dbReference type="InterPro" id="IPR036645">
    <property type="entry name" value="Elafin-like_sf"/>
</dbReference>
<feature type="domain" description="Thyroglobulin type-1" evidence="9">
    <location>
        <begin position="887"/>
        <end position="958"/>
    </location>
</feature>
<dbReference type="PROSITE" id="PS00484">
    <property type="entry name" value="THYROGLOBULIN_1_1"/>
    <property type="match status" value="3"/>
</dbReference>
<keyword evidence="3" id="KW-0677">Repeat</keyword>
<feature type="disulfide bond" evidence="5">
    <location>
        <begin position="1181"/>
        <end position="1201"/>
    </location>
</feature>
<evidence type="ECO:0000259" key="9">
    <source>
        <dbReference type="PROSITE" id="PS51162"/>
    </source>
</evidence>
<dbReference type="PROSITE" id="PS51390">
    <property type="entry name" value="WAP"/>
    <property type="match status" value="4"/>
</dbReference>
<feature type="chain" id="PRO_5031395410" evidence="7">
    <location>
        <begin position="21"/>
        <end position="1541"/>
    </location>
</feature>
<dbReference type="PROSITE" id="PS50279">
    <property type="entry name" value="BPTI_KUNITZ_2"/>
    <property type="match status" value="1"/>
</dbReference>
<accession>A0A7R9CB08</accession>
<dbReference type="GO" id="GO:0007160">
    <property type="term" value="P:cell-matrix adhesion"/>
    <property type="evidence" value="ECO:0007669"/>
    <property type="project" value="TreeGrafter"/>
</dbReference>
<feature type="domain" description="Thyroglobulin type-1" evidence="9">
    <location>
        <begin position="697"/>
        <end position="769"/>
    </location>
</feature>
<feature type="domain" description="WAP" evidence="11">
    <location>
        <begin position="159"/>
        <end position="207"/>
    </location>
</feature>
<evidence type="ECO:0000259" key="8">
    <source>
        <dbReference type="PROSITE" id="PS50279"/>
    </source>
</evidence>
<dbReference type="InterPro" id="IPR020901">
    <property type="entry name" value="Prtase_inh_Kunz-CS"/>
</dbReference>
<feature type="domain" description="Thyroglobulin type-1" evidence="9">
    <location>
        <begin position="449"/>
        <end position="517"/>
    </location>
</feature>
<feature type="domain" description="BPTI/Kunitz inhibitor" evidence="8">
    <location>
        <begin position="1080"/>
        <end position="1131"/>
    </location>
</feature>
<dbReference type="SUPFAM" id="SSF57610">
    <property type="entry name" value="Thyroglobulin type-1 domain"/>
    <property type="match status" value="6"/>
</dbReference>
<dbReference type="SUPFAM" id="SSF57362">
    <property type="entry name" value="BPTI-like"/>
    <property type="match status" value="1"/>
</dbReference>
<dbReference type="InterPro" id="IPR028150">
    <property type="entry name" value="Lustrin_cystein"/>
</dbReference>
<dbReference type="SMART" id="SM00211">
    <property type="entry name" value="TY"/>
    <property type="match status" value="6"/>
</dbReference>
<evidence type="ECO:0000256" key="5">
    <source>
        <dbReference type="PROSITE-ProRule" id="PRU00500"/>
    </source>
</evidence>
<keyword evidence="6" id="KW-0472">Membrane</keyword>
<feature type="domain" description="Thyroglobulin type-1" evidence="9">
    <location>
        <begin position="208"/>
        <end position="278"/>
    </location>
</feature>
<dbReference type="Gene3D" id="4.10.410.10">
    <property type="entry name" value="Pancreatic trypsin inhibitor Kunitz domain"/>
    <property type="match status" value="1"/>
</dbReference>
<dbReference type="InterPro" id="IPR006150">
    <property type="entry name" value="Cys_repeat_1"/>
</dbReference>
<dbReference type="InterPro" id="IPR051950">
    <property type="entry name" value="Dev_reg/Prot_inhib"/>
</dbReference>
<dbReference type="GO" id="GO:0005604">
    <property type="term" value="C:basement membrane"/>
    <property type="evidence" value="ECO:0007669"/>
    <property type="project" value="TreeGrafter"/>
</dbReference>
<dbReference type="Pfam" id="PF00014">
    <property type="entry name" value="Kunitz_BPTI"/>
    <property type="match status" value="1"/>
</dbReference>
<organism evidence="12">
    <name type="scientific">Timema cristinae</name>
    <name type="common">Walking stick</name>
    <dbReference type="NCBI Taxonomy" id="61476"/>
    <lineage>
        <taxon>Eukaryota</taxon>
        <taxon>Metazoa</taxon>
        <taxon>Ecdysozoa</taxon>
        <taxon>Arthropoda</taxon>
        <taxon>Hexapoda</taxon>
        <taxon>Insecta</taxon>
        <taxon>Pterygota</taxon>
        <taxon>Neoptera</taxon>
        <taxon>Polyneoptera</taxon>
        <taxon>Phasmatodea</taxon>
        <taxon>Timematodea</taxon>
        <taxon>Timematoidea</taxon>
        <taxon>Timematidae</taxon>
        <taxon>Timema</taxon>
    </lineage>
</organism>
<dbReference type="SUPFAM" id="SSF57262">
    <property type="entry name" value="Leech antihemostatic proteins"/>
    <property type="match status" value="3"/>
</dbReference>
<dbReference type="InterPro" id="IPR008197">
    <property type="entry name" value="WAP_dom"/>
</dbReference>
<dbReference type="Gene3D" id="2.10.22.10">
    <property type="entry name" value="Antistasin, domain 1"/>
    <property type="match status" value="4"/>
</dbReference>
<feature type="transmembrane region" description="Helical" evidence="6">
    <location>
        <begin position="1440"/>
        <end position="1465"/>
    </location>
</feature>
<dbReference type="InterPro" id="IPR036880">
    <property type="entry name" value="Kunitz_BPTI_sf"/>
</dbReference>
<feature type="disulfide bond" evidence="5">
    <location>
        <begin position="497"/>
        <end position="517"/>
    </location>
</feature>
<feature type="domain" description="Thyroglobulin type-1" evidence="9">
    <location>
        <begin position="1134"/>
        <end position="1201"/>
    </location>
</feature>